<dbReference type="CDD" id="cd03284">
    <property type="entry name" value="ABC_MutS1"/>
    <property type="match status" value="1"/>
</dbReference>
<evidence type="ECO:0000256" key="1">
    <source>
        <dbReference type="ARBA" id="ARBA00006271"/>
    </source>
</evidence>
<keyword evidence="6 9" id="KW-0238">DNA-binding</keyword>
<protein>
    <recommendedName>
        <fullName evidence="2 9">DNA mismatch repair protein MutS</fullName>
    </recommendedName>
</protein>
<dbReference type="InterPro" id="IPR016151">
    <property type="entry name" value="DNA_mismatch_repair_MutS_N"/>
</dbReference>
<dbReference type="PANTHER" id="PTHR11361">
    <property type="entry name" value="DNA MISMATCH REPAIR PROTEIN MUTS FAMILY MEMBER"/>
    <property type="match status" value="1"/>
</dbReference>
<dbReference type="InterPro" id="IPR007696">
    <property type="entry name" value="DNA_mismatch_repair_MutS_core"/>
</dbReference>
<dbReference type="InterPro" id="IPR036678">
    <property type="entry name" value="MutS_con_dom_sf"/>
</dbReference>
<sequence>MTAVTESLTPLRSQYLRIKRRYPEAIVFFRLGDFYETFDSDAELTARELEIVLTAREMGKGVKVPMAGIPYHAVDNYLARLINRGHKVAICEQTARPGDTKGLMDREVVRLVTPGTVIEPGLLDIKTNNYLVAVVPGEEQSGLAYIDISTGQFAATQFPAARLESEIERLAPAEIIVPKGCGYRPSSPVPVSELDSYRFDNATAADLLKEHFGVATLEGYGVGHWPLAVSAAEAIVAYLKETNKDSIAGLSHLSAYSTGEYMALDENTVNNLEIFKNATTGAIAGSLLGVLDSTKSPMGARLLRRWLGQPLLDSKKIIERHMIVEAILSNNAAREEISRWLKPVADIERLANRIRNFAALPRELIALKRSLEAVPELARALRGAPLEGLRSELKEHPDLISLIEKSVEPEPSSAVGEGGVIRSGFSADLDQIKDLATNAKSFIARLEAEERVKTGIKNLKVGYNQVFGYYLEVSQANLAQVPDRFIRKQTLANAERYVTPELKEYEAQILSSKERLAEIESSLYRQILGQIGQSADALLTLADAVARLDVFTSFAATAAANSYVKPEIRDQGPIAITAGRHPVVELCVGPGNFISNDLTLENEGSQVIILTGPNMAGKSTYLKQTAIIVLMAEVGSFVPAARAEIGICDRIFTRIGAREDLASGQSTFMVEMVETAAILSSATRRSLLILDEIGRGTSTYDGLAIARAVVEFIHDRIGARTLFATHYHELVELSEKLPRVRNFNVAVTEDKGNVVFLHRVQPGGVDRSYGIHVAKLAGLPKAIINRANRILLELETARVVPATRKVAGIEEAPQLSFFSRPPKVVDEIKKLDPDSMTPKEALDRLYEIKRMADEN</sequence>
<dbReference type="InterPro" id="IPR027417">
    <property type="entry name" value="P-loop_NTPase"/>
</dbReference>
<dbReference type="InterPro" id="IPR005748">
    <property type="entry name" value="DNA_mismatch_repair_MutS"/>
</dbReference>
<keyword evidence="4 9" id="KW-0227">DNA damage</keyword>
<dbReference type="Pfam" id="PF05188">
    <property type="entry name" value="MutS_II"/>
    <property type="match status" value="1"/>
</dbReference>
<dbReference type="Gene3D" id="6.10.140.430">
    <property type="match status" value="1"/>
</dbReference>
<dbReference type="Pfam" id="PF00488">
    <property type="entry name" value="MutS_V"/>
    <property type="match status" value="1"/>
</dbReference>
<dbReference type="GO" id="GO:0030983">
    <property type="term" value="F:mismatched DNA binding"/>
    <property type="evidence" value="ECO:0007669"/>
    <property type="project" value="InterPro"/>
</dbReference>
<dbReference type="OrthoDB" id="9802448at2"/>
<dbReference type="InterPro" id="IPR007861">
    <property type="entry name" value="DNA_mismatch_repair_MutS_clamp"/>
</dbReference>
<dbReference type="InterPro" id="IPR036187">
    <property type="entry name" value="DNA_mismatch_repair_MutS_sf"/>
</dbReference>
<dbReference type="PIRSF" id="PIRSF037677">
    <property type="entry name" value="DNA_mis_repair_Msh6"/>
    <property type="match status" value="1"/>
</dbReference>
<comment type="caution">
    <text evidence="12">The sequence shown here is derived from an EMBL/GenBank/DDBJ whole genome shotgun (WGS) entry which is preliminary data.</text>
</comment>
<gene>
    <name evidence="9" type="primary">mutS</name>
    <name evidence="12" type="ORF">JP09_007560</name>
</gene>
<dbReference type="NCBIfam" id="TIGR01070">
    <property type="entry name" value="mutS1"/>
    <property type="match status" value="1"/>
</dbReference>
<dbReference type="GO" id="GO:0140664">
    <property type="term" value="F:ATP-dependent DNA damage sensor activity"/>
    <property type="evidence" value="ECO:0007669"/>
    <property type="project" value="InterPro"/>
</dbReference>
<dbReference type="PROSITE" id="PS00486">
    <property type="entry name" value="DNA_MISMATCH_REPAIR_2"/>
    <property type="match status" value="1"/>
</dbReference>
<dbReference type="GO" id="GO:0005524">
    <property type="term" value="F:ATP binding"/>
    <property type="evidence" value="ECO:0007669"/>
    <property type="project" value="UniProtKB-UniRule"/>
</dbReference>
<dbReference type="Gene3D" id="1.10.1420.10">
    <property type="match status" value="2"/>
</dbReference>
<dbReference type="SMART" id="SM00533">
    <property type="entry name" value="MUTSd"/>
    <property type="match status" value="1"/>
</dbReference>
<reference evidence="12 13" key="1">
    <citation type="journal article" date="2017" name="ISME J.">
        <title>Grape pomace compost harbors organohalide-respiring Dehalogenimonas species with novel reductive dehalogenase genes.</title>
        <authorList>
            <person name="Yang Y."/>
            <person name="Higgins S.A."/>
            <person name="Yan J."/>
            <person name="Simsir B."/>
            <person name="Chourey K."/>
            <person name="Iyer R."/>
            <person name="Hettich R.L."/>
            <person name="Baldwin B."/>
            <person name="Ogles D.M."/>
            <person name="Loffler F.E."/>
        </authorList>
    </citation>
    <scope>NUCLEOTIDE SEQUENCE [LARGE SCALE GENOMIC DNA]</scope>
    <source>
        <strain evidence="12 13">GP</strain>
    </source>
</reference>
<dbReference type="SUPFAM" id="SSF53150">
    <property type="entry name" value="DNA repair protein MutS, domain II"/>
    <property type="match status" value="1"/>
</dbReference>
<dbReference type="GO" id="GO:0005829">
    <property type="term" value="C:cytosol"/>
    <property type="evidence" value="ECO:0007669"/>
    <property type="project" value="TreeGrafter"/>
</dbReference>
<keyword evidence="5 9" id="KW-0067">ATP-binding</keyword>
<evidence type="ECO:0000256" key="10">
    <source>
        <dbReference type="RuleBase" id="RU003756"/>
    </source>
</evidence>
<dbReference type="InterPro" id="IPR017261">
    <property type="entry name" value="DNA_mismatch_repair_MutS/MSH"/>
</dbReference>
<dbReference type="Proteomes" id="UP000235653">
    <property type="component" value="Unassembled WGS sequence"/>
</dbReference>
<keyword evidence="7 9" id="KW-0234">DNA repair</keyword>
<evidence type="ECO:0000256" key="6">
    <source>
        <dbReference type="ARBA" id="ARBA00023125"/>
    </source>
</evidence>
<comment type="function">
    <text evidence="8 9">This protein is involved in the repair of mismatches in DNA. It is possible that it carries out the mismatch recognition step. This protein has a weak ATPase activity.</text>
</comment>
<evidence type="ECO:0000256" key="5">
    <source>
        <dbReference type="ARBA" id="ARBA00022840"/>
    </source>
</evidence>
<dbReference type="GO" id="GO:0003684">
    <property type="term" value="F:damaged DNA binding"/>
    <property type="evidence" value="ECO:0007669"/>
    <property type="project" value="UniProtKB-UniRule"/>
</dbReference>
<evidence type="ECO:0000256" key="8">
    <source>
        <dbReference type="ARBA" id="ARBA00024647"/>
    </source>
</evidence>
<keyword evidence="13" id="KW-1185">Reference proteome</keyword>
<dbReference type="AlphaFoldDB" id="A0A2P5P5M5"/>
<proteinExistence type="inferred from homology"/>
<dbReference type="PANTHER" id="PTHR11361:SF34">
    <property type="entry name" value="DNA MISMATCH REPAIR PROTEIN MSH1, MITOCHONDRIAL"/>
    <property type="match status" value="1"/>
</dbReference>
<dbReference type="InterPro" id="IPR045076">
    <property type="entry name" value="MutS"/>
</dbReference>
<dbReference type="NCBIfam" id="NF003810">
    <property type="entry name" value="PRK05399.1"/>
    <property type="match status" value="1"/>
</dbReference>
<dbReference type="FunFam" id="3.40.50.300:FF:000870">
    <property type="entry name" value="MutS protein homolog 4"/>
    <property type="match status" value="1"/>
</dbReference>
<dbReference type="InterPro" id="IPR007860">
    <property type="entry name" value="DNA_mmatch_repair_MutS_con_dom"/>
</dbReference>
<evidence type="ECO:0000256" key="3">
    <source>
        <dbReference type="ARBA" id="ARBA00022741"/>
    </source>
</evidence>
<dbReference type="Pfam" id="PF01624">
    <property type="entry name" value="MutS_I"/>
    <property type="match status" value="1"/>
</dbReference>
<dbReference type="InterPro" id="IPR000432">
    <property type="entry name" value="DNA_mismatch_repair_MutS_C"/>
</dbReference>
<evidence type="ECO:0000313" key="13">
    <source>
        <dbReference type="Proteomes" id="UP000235653"/>
    </source>
</evidence>
<accession>A0A2P5P5M5</accession>
<dbReference type="InterPro" id="IPR007695">
    <property type="entry name" value="DNA_mismatch_repair_MutS-lik_N"/>
</dbReference>
<dbReference type="Pfam" id="PF05192">
    <property type="entry name" value="MutS_III"/>
    <property type="match status" value="1"/>
</dbReference>
<evidence type="ECO:0000313" key="12">
    <source>
        <dbReference type="EMBL" id="PPD57595.1"/>
    </source>
</evidence>
<evidence type="ECO:0000256" key="9">
    <source>
        <dbReference type="HAMAP-Rule" id="MF_00096"/>
    </source>
</evidence>
<evidence type="ECO:0000256" key="7">
    <source>
        <dbReference type="ARBA" id="ARBA00023204"/>
    </source>
</evidence>
<dbReference type="SUPFAM" id="SSF55271">
    <property type="entry name" value="DNA repair protein MutS, domain I"/>
    <property type="match status" value="1"/>
</dbReference>
<evidence type="ECO:0000256" key="2">
    <source>
        <dbReference type="ARBA" id="ARBA00021982"/>
    </source>
</evidence>
<dbReference type="SUPFAM" id="SSF48334">
    <property type="entry name" value="DNA repair protein MutS, domain III"/>
    <property type="match status" value="1"/>
</dbReference>
<dbReference type="GO" id="GO:0006298">
    <property type="term" value="P:mismatch repair"/>
    <property type="evidence" value="ECO:0007669"/>
    <property type="project" value="UniProtKB-UniRule"/>
</dbReference>
<dbReference type="Gene3D" id="3.40.50.300">
    <property type="entry name" value="P-loop containing nucleotide triphosphate hydrolases"/>
    <property type="match status" value="1"/>
</dbReference>
<organism evidence="12 13">
    <name type="scientific">Dehalogenimonas etheniformans</name>
    <dbReference type="NCBI Taxonomy" id="1536648"/>
    <lineage>
        <taxon>Bacteria</taxon>
        <taxon>Bacillati</taxon>
        <taxon>Chloroflexota</taxon>
        <taxon>Dehalococcoidia</taxon>
        <taxon>Dehalococcoidales</taxon>
        <taxon>Dehalococcoidaceae</taxon>
        <taxon>Dehalogenimonas</taxon>
    </lineage>
</organism>
<comment type="similarity">
    <text evidence="1 9 10">Belongs to the DNA mismatch repair MutS family.</text>
</comment>
<dbReference type="Gene3D" id="3.40.1170.10">
    <property type="entry name" value="DNA repair protein MutS, domain I"/>
    <property type="match status" value="1"/>
</dbReference>
<dbReference type="SMART" id="SM00534">
    <property type="entry name" value="MUTSac"/>
    <property type="match status" value="1"/>
</dbReference>
<evidence type="ECO:0000259" key="11">
    <source>
        <dbReference type="PROSITE" id="PS00486"/>
    </source>
</evidence>
<dbReference type="Gene3D" id="3.30.420.110">
    <property type="entry name" value="MutS, connector domain"/>
    <property type="match status" value="1"/>
</dbReference>
<dbReference type="HAMAP" id="MF_00096">
    <property type="entry name" value="MutS"/>
    <property type="match status" value="1"/>
</dbReference>
<dbReference type="RefSeq" id="WP_102330607.1">
    <property type="nucleotide sequence ID" value="NZ_CP058566.2"/>
</dbReference>
<dbReference type="EMBL" id="JQAN02000011">
    <property type="protein sequence ID" value="PPD57595.1"/>
    <property type="molecule type" value="Genomic_DNA"/>
</dbReference>
<feature type="binding site" evidence="9">
    <location>
        <begin position="612"/>
        <end position="619"/>
    </location>
    <ligand>
        <name>ATP</name>
        <dbReference type="ChEBI" id="CHEBI:30616"/>
    </ligand>
</feature>
<name>A0A2P5P5M5_9CHLR</name>
<feature type="domain" description="DNA mismatch repair proteins mutS family" evidence="11">
    <location>
        <begin position="686"/>
        <end position="702"/>
    </location>
</feature>
<dbReference type="SUPFAM" id="SSF52540">
    <property type="entry name" value="P-loop containing nucleoside triphosphate hydrolases"/>
    <property type="match status" value="1"/>
</dbReference>
<dbReference type="Pfam" id="PF05190">
    <property type="entry name" value="MutS_IV"/>
    <property type="match status" value="1"/>
</dbReference>
<dbReference type="FunFam" id="3.40.1170.10:FF:000001">
    <property type="entry name" value="DNA mismatch repair protein MutS"/>
    <property type="match status" value="1"/>
</dbReference>
<keyword evidence="3 9" id="KW-0547">Nucleotide-binding</keyword>
<evidence type="ECO:0000256" key="4">
    <source>
        <dbReference type="ARBA" id="ARBA00022763"/>
    </source>
</evidence>